<accession>A0A4Y2GV89</accession>
<sequence>MLILPSNILLINKGYHHHVVIEWLKSTALNRGSQRIFNHTNAEAKGCVPQPHRGVQRAGQDQVVRERPLKSCQRSHLNEFKKQCIQ</sequence>
<comment type="caution">
    <text evidence="1">The sequence shown here is derived from an EMBL/GenBank/DDBJ whole genome shotgun (WGS) entry which is preliminary data.</text>
</comment>
<reference evidence="1 2" key="1">
    <citation type="journal article" date="2019" name="Sci. Rep.">
        <title>Orb-weaving spider Araneus ventricosus genome elucidates the spidroin gene catalogue.</title>
        <authorList>
            <person name="Kono N."/>
            <person name="Nakamura H."/>
            <person name="Ohtoshi R."/>
            <person name="Moran D.A.P."/>
            <person name="Shinohara A."/>
            <person name="Yoshida Y."/>
            <person name="Fujiwara M."/>
            <person name="Mori M."/>
            <person name="Tomita M."/>
            <person name="Arakawa K."/>
        </authorList>
    </citation>
    <scope>NUCLEOTIDE SEQUENCE [LARGE SCALE GENOMIC DNA]</scope>
</reference>
<proteinExistence type="predicted"/>
<name>A0A4Y2GV89_ARAVE</name>
<dbReference type="AlphaFoldDB" id="A0A4Y2GV89"/>
<keyword evidence="2" id="KW-1185">Reference proteome</keyword>
<organism evidence="1 2">
    <name type="scientific">Araneus ventricosus</name>
    <name type="common">Orbweaver spider</name>
    <name type="synonym">Epeira ventricosa</name>
    <dbReference type="NCBI Taxonomy" id="182803"/>
    <lineage>
        <taxon>Eukaryota</taxon>
        <taxon>Metazoa</taxon>
        <taxon>Ecdysozoa</taxon>
        <taxon>Arthropoda</taxon>
        <taxon>Chelicerata</taxon>
        <taxon>Arachnida</taxon>
        <taxon>Araneae</taxon>
        <taxon>Araneomorphae</taxon>
        <taxon>Entelegynae</taxon>
        <taxon>Araneoidea</taxon>
        <taxon>Araneidae</taxon>
        <taxon>Araneus</taxon>
    </lineage>
</organism>
<gene>
    <name evidence="1" type="ORF">AVEN_266728_1</name>
</gene>
<dbReference type="Proteomes" id="UP000499080">
    <property type="component" value="Unassembled WGS sequence"/>
</dbReference>
<dbReference type="EMBL" id="BGPR01179469">
    <property type="protein sequence ID" value="GBM57922.1"/>
    <property type="molecule type" value="Genomic_DNA"/>
</dbReference>
<evidence type="ECO:0000313" key="2">
    <source>
        <dbReference type="Proteomes" id="UP000499080"/>
    </source>
</evidence>
<protein>
    <submittedName>
        <fullName evidence="1">Uncharacterized protein</fullName>
    </submittedName>
</protein>
<evidence type="ECO:0000313" key="1">
    <source>
        <dbReference type="EMBL" id="GBM57922.1"/>
    </source>
</evidence>